<protein>
    <submittedName>
        <fullName evidence="1">Uncharacterized protein</fullName>
    </submittedName>
</protein>
<dbReference type="Proteomes" id="UP000499080">
    <property type="component" value="Unassembled WGS sequence"/>
</dbReference>
<proteinExistence type="predicted"/>
<evidence type="ECO:0000313" key="2">
    <source>
        <dbReference type="Proteomes" id="UP000499080"/>
    </source>
</evidence>
<dbReference type="AlphaFoldDB" id="A0A4Y2LTN6"/>
<comment type="caution">
    <text evidence="1">The sequence shown here is derived from an EMBL/GenBank/DDBJ whole genome shotgun (WGS) entry which is preliminary data.</text>
</comment>
<name>A0A4Y2LTN6_ARAVE</name>
<reference evidence="1 2" key="1">
    <citation type="journal article" date="2019" name="Sci. Rep.">
        <title>Orb-weaving spider Araneus ventricosus genome elucidates the spidroin gene catalogue.</title>
        <authorList>
            <person name="Kono N."/>
            <person name="Nakamura H."/>
            <person name="Ohtoshi R."/>
            <person name="Moran D.A.P."/>
            <person name="Shinohara A."/>
            <person name="Yoshida Y."/>
            <person name="Fujiwara M."/>
            <person name="Mori M."/>
            <person name="Tomita M."/>
            <person name="Arakawa K."/>
        </authorList>
    </citation>
    <scope>NUCLEOTIDE SEQUENCE [LARGE SCALE GENOMIC DNA]</scope>
</reference>
<organism evidence="1 2">
    <name type="scientific">Araneus ventricosus</name>
    <name type="common">Orbweaver spider</name>
    <name type="synonym">Epeira ventricosa</name>
    <dbReference type="NCBI Taxonomy" id="182803"/>
    <lineage>
        <taxon>Eukaryota</taxon>
        <taxon>Metazoa</taxon>
        <taxon>Ecdysozoa</taxon>
        <taxon>Arthropoda</taxon>
        <taxon>Chelicerata</taxon>
        <taxon>Arachnida</taxon>
        <taxon>Araneae</taxon>
        <taxon>Araneomorphae</taxon>
        <taxon>Entelegynae</taxon>
        <taxon>Araneoidea</taxon>
        <taxon>Araneidae</taxon>
        <taxon>Araneus</taxon>
    </lineage>
</organism>
<gene>
    <name evidence="1" type="ORF">AVEN_220354_1</name>
</gene>
<sequence length="107" mass="12187">MLFLSETWLGNAHLQRHLQLQQLINESEGVAKSGLTVQQKRDLPVTIEKCCKKKCYERVPFNVQRTARASFWATGEYEKQNIALSALMVRKAPKVSVRNATSHKSCI</sequence>
<keyword evidence="2" id="KW-1185">Reference proteome</keyword>
<accession>A0A4Y2LTN6</accession>
<dbReference type="EMBL" id="BGPR01006312">
    <property type="protein sequence ID" value="GBN17902.1"/>
    <property type="molecule type" value="Genomic_DNA"/>
</dbReference>
<evidence type="ECO:0000313" key="1">
    <source>
        <dbReference type="EMBL" id="GBN17902.1"/>
    </source>
</evidence>